<sequence>MAAAFLILLAACDDGDHYALEGEWDWVDERSKYPQSCRSAVTLRYYSNGKYYLLGEVETWRLEGNVLTAVATDFVQFDDNSEHGQVGDTIVSTLRWIDGNAFVARHADGKEIEYRRCPEWN</sequence>
<dbReference type="RefSeq" id="WP_235066276.1">
    <property type="nucleotide sequence ID" value="NZ_JAKFGM010000001.1"/>
</dbReference>
<evidence type="ECO:0000313" key="2">
    <source>
        <dbReference type="Proteomes" id="UP001139410"/>
    </source>
</evidence>
<evidence type="ECO:0000313" key="1">
    <source>
        <dbReference type="EMBL" id="MCF2513779.1"/>
    </source>
</evidence>
<proteinExistence type="predicted"/>
<protein>
    <submittedName>
        <fullName evidence="1">Uncharacterized protein</fullName>
    </submittedName>
</protein>
<dbReference type="EMBL" id="JAKFGM010000001">
    <property type="protein sequence ID" value="MCF2513779.1"/>
    <property type="molecule type" value="Genomic_DNA"/>
</dbReference>
<accession>A0A9X1QJN3</accession>
<name>A0A9X1QJN3_9SPHN</name>
<keyword evidence="2" id="KW-1185">Reference proteome</keyword>
<comment type="caution">
    <text evidence="1">The sequence shown here is derived from an EMBL/GenBank/DDBJ whole genome shotgun (WGS) entry which is preliminary data.</text>
</comment>
<organism evidence="1 2">
    <name type="scientific">Sphingomonas cremea</name>
    <dbReference type="NCBI Taxonomy" id="2904799"/>
    <lineage>
        <taxon>Bacteria</taxon>
        <taxon>Pseudomonadati</taxon>
        <taxon>Pseudomonadota</taxon>
        <taxon>Alphaproteobacteria</taxon>
        <taxon>Sphingomonadales</taxon>
        <taxon>Sphingomonadaceae</taxon>
        <taxon>Sphingomonas</taxon>
    </lineage>
</organism>
<reference evidence="1" key="1">
    <citation type="submission" date="2022-01" db="EMBL/GenBank/DDBJ databases">
        <authorList>
            <person name="Jo J.-H."/>
            <person name="Im W.-T."/>
        </authorList>
    </citation>
    <scope>NUCLEOTIDE SEQUENCE</scope>
    <source>
        <strain evidence="1">G124</strain>
    </source>
</reference>
<dbReference type="Proteomes" id="UP001139410">
    <property type="component" value="Unassembled WGS sequence"/>
</dbReference>
<gene>
    <name evidence="1" type="ORF">LVY65_01680</name>
</gene>
<dbReference type="AlphaFoldDB" id="A0A9X1QJN3"/>